<dbReference type="NCBIfam" id="NF002270">
    <property type="entry name" value="PRK01202.1"/>
    <property type="match status" value="1"/>
</dbReference>
<dbReference type="Proteomes" id="UP001209076">
    <property type="component" value="Unassembled WGS sequence"/>
</dbReference>
<dbReference type="Pfam" id="PF01597">
    <property type="entry name" value="GCV_H"/>
    <property type="match status" value="1"/>
</dbReference>
<comment type="caution">
    <text evidence="5">The sequence shown here is derived from an EMBL/GenBank/DDBJ whole genome shotgun (WGS) entry which is preliminary data.</text>
</comment>
<evidence type="ECO:0000256" key="3">
    <source>
        <dbReference type="HAMAP-Rule" id="MF_00272"/>
    </source>
</evidence>
<dbReference type="InterPro" id="IPR003016">
    <property type="entry name" value="2-oxoA_DH_lipoyl-BS"/>
</dbReference>
<evidence type="ECO:0000259" key="4">
    <source>
        <dbReference type="PROSITE" id="PS50968"/>
    </source>
</evidence>
<reference evidence="6" key="1">
    <citation type="submission" date="2023-07" db="EMBL/GenBank/DDBJ databases">
        <title>Novel Mycoplasma species identified in domestic and wild animals.</title>
        <authorList>
            <person name="Volokhov D.V."/>
            <person name="Furtak V.A."/>
            <person name="Zagorodnyaya T.A."/>
        </authorList>
    </citation>
    <scope>NUCLEOTIDE SEQUENCE [LARGE SCALE GENOMIC DNA]</scope>
    <source>
        <strain evidence="6">92-19</strain>
    </source>
</reference>
<feature type="modified residue" description="N6-lipoyllysine" evidence="3">
    <location>
        <position position="64"/>
    </location>
</feature>
<organism evidence="5 6">
    <name type="scientific">Paracholeplasma vituli</name>
    <dbReference type="NCBI Taxonomy" id="69473"/>
    <lineage>
        <taxon>Bacteria</taxon>
        <taxon>Bacillati</taxon>
        <taxon>Mycoplasmatota</taxon>
        <taxon>Mollicutes</taxon>
        <taxon>Acholeplasmatales</taxon>
        <taxon>Acholeplasmataceae</taxon>
        <taxon>Paracholeplasma</taxon>
    </lineage>
</organism>
<evidence type="ECO:0000313" key="6">
    <source>
        <dbReference type="Proteomes" id="UP001209076"/>
    </source>
</evidence>
<evidence type="ECO:0000256" key="2">
    <source>
        <dbReference type="ARBA" id="ARBA00022823"/>
    </source>
</evidence>
<comment type="subunit">
    <text evidence="3">The glycine cleavage system is composed of four proteins: P, T, L and H.</text>
</comment>
<keyword evidence="6" id="KW-1185">Reference proteome</keyword>
<dbReference type="CDD" id="cd06848">
    <property type="entry name" value="GCS_H"/>
    <property type="match status" value="1"/>
</dbReference>
<proteinExistence type="inferred from homology"/>
<evidence type="ECO:0000313" key="5">
    <source>
        <dbReference type="EMBL" id="MCU0104398.1"/>
    </source>
</evidence>
<keyword evidence="2 3" id="KW-0450">Lipoyl</keyword>
<dbReference type="InterPro" id="IPR017453">
    <property type="entry name" value="GCV_H_sub"/>
</dbReference>
<protein>
    <recommendedName>
        <fullName evidence="3">Glycine cleavage system H protein</fullName>
    </recommendedName>
</protein>
<sequence length="125" mass="13766">MEKIVKGLLYAPTHEWIKIEGNKALIGITDYAQHSLGSVVFVDLPNVGSSFDQFEPFGAVESVKAASDLMMPVSGKVLRVNEALSSNPEVLNEDAFQNWMIEIEVKDASEVSNLLSPEAYEKTLH</sequence>
<dbReference type="PANTHER" id="PTHR11715">
    <property type="entry name" value="GLYCINE CLEAVAGE SYSTEM H PROTEIN"/>
    <property type="match status" value="1"/>
</dbReference>
<dbReference type="InterPro" id="IPR000089">
    <property type="entry name" value="Biotin_lipoyl"/>
</dbReference>
<comment type="cofactor">
    <cofactor evidence="3">
        <name>(R)-lipoate</name>
        <dbReference type="ChEBI" id="CHEBI:83088"/>
    </cofactor>
    <text evidence="3">Binds 1 lipoyl cofactor covalently.</text>
</comment>
<name>A0ABT2PTW3_9MOLU</name>
<dbReference type="InterPro" id="IPR002930">
    <property type="entry name" value="GCV_H"/>
</dbReference>
<evidence type="ECO:0000256" key="1">
    <source>
        <dbReference type="ARBA" id="ARBA00009249"/>
    </source>
</evidence>
<gene>
    <name evidence="3 5" type="primary">gcvH</name>
    <name evidence="5" type="ORF">N7603_01855</name>
</gene>
<dbReference type="InterPro" id="IPR033753">
    <property type="entry name" value="GCV_H/Fam206"/>
</dbReference>
<dbReference type="PANTHER" id="PTHR11715:SF3">
    <property type="entry name" value="GLYCINE CLEAVAGE SYSTEM H PROTEIN-RELATED"/>
    <property type="match status" value="1"/>
</dbReference>
<dbReference type="EMBL" id="JAOEGN010000002">
    <property type="protein sequence ID" value="MCU0104398.1"/>
    <property type="molecule type" value="Genomic_DNA"/>
</dbReference>
<comment type="function">
    <text evidence="3">The glycine cleavage system catalyzes the degradation of glycine. The H protein shuttles the methylamine group of glycine from the P protein to the T protein.</text>
</comment>
<dbReference type="NCBIfam" id="TIGR00527">
    <property type="entry name" value="gcvH"/>
    <property type="match status" value="1"/>
</dbReference>
<dbReference type="PROSITE" id="PS50968">
    <property type="entry name" value="BIOTINYL_LIPOYL"/>
    <property type="match status" value="1"/>
</dbReference>
<feature type="domain" description="Lipoyl-binding" evidence="4">
    <location>
        <begin position="23"/>
        <end position="104"/>
    </location>
</feature>
<dbReference type="HAMAP" id="MF_00272">
    <property type="entry name" value="GcvH"/>
    <property type="match status" value="1"/>
</dbReference>
<comment type="similarity">
    <text evidence="1 3">Belongs to the GcvH family.</text>
</comment>
<dbReference type="PROSITE" id="PS00189">
    <property type="entry name" value="LIPOYL"/>
    <property type="match status" value="1"/>
</dbReference>
<dbReference type="SUPFAM" id="SSF51230">
    <property type="entry name" value="Single hybrid motif"/>
    <property type="match status" value="1"/>
</dbReference>
<dbReference type="InterPro" id="IPR011053">
    <property type="entry name" value="Single_hybrid_motif"/>
</dbReference>
<dbReference type="Gene3D" id="2.40.50.100">
    <property type="match status" value="1"/>
</dbReference>
<accession>A0ABT2PTW3</accession>
<dbReference type="RefSeq" id="WP_262095624.1">
    <property type="nucleotide sequence ID" value="NZ_JAOEGN010000002.1"/>
</dbReference>